<dbReference type="AlphaFoldDB" id="A0A367YX06"/>
<keyword evidence="3" id="KW-1185">Reference proteome</keyword>
<feature type="domain" description="PPM-type phosphatase" evidence="1">
    <location>
        <begin position="84"/>
        <end position="313"/>
    </location>
</feature>
<reference evidence="2 3" key="1">
    <citation type="submission" date="2018-07" db="EMBL/GenBank/DDBJ databases">
        <title>Desertimonas flava gen. nov. sp. nov.</title>
        <authorList>
            <person name="Liu S."/>
        </authorList>
    </citation>
    <scope>NUCLEOTIDE SEQUENCE [LARGE SCALE GENOMIC DNA]</scope>
    <source>
        <strain evidence="2 3">16Sb5-5</strain>
    </source>
</reference>
<comment type="caution">
    <text evidence="2">The sequence shown here is derived from an EMBL/GenBank/DDBJ whole genome shotgun (WGS) entry which is preliminary data.</text>
</comment>
<sequence>MTTSPLEESSVIAPLVPCCRSTANTWCRSEVAVREHPAADAPGVRRSPRRCDDLPPRRWAALPSGASTARRHSAGWRTSVLQFQSEVRSDVGAVRSNNEDSAFAGSTLLMVADGVGGAAAGEVASASVTYVVSAAALLATPGWAPDELLLQTFRFAHRQILDEAQACAERWGMATTATAVLTDGRSVTIAHVGDSRAYRYARGRLTQLTRDDSFLQDLLDTGEVQPADAAAFAYRNLITKSIGQQGELEVAVVPVELRSGDRILVCSDGVSDVLDEVELARALSSERRAADDIVALALERGSSDNVTCVVADVVDRPWVRPWGVLAGAGWNPGNLIDATAVRRRAGSENLQLSGAD</sequence>
<evidence type="ECO:0000313" key="2">
    <source>
        <dbReference type="EMBL" id="RCK70404.1"/>
    </source>
</evidence>
<accession>A0A367YX06</accession>
<dbReference type="SMART" id="SM00331">
    <property type="entry name" value="PP2C_SIG"/>
    <property type="match status" value="1"/>
</dbReference>
<dbReference type="Pfam" id="PF13672">
    <property type="entry name" value="PP2C_2"/>
    <property type="match status" value="1"/>
</dbReference>
<dbReference type="PROSITE" id="PS51746">
    <property type="entry name" value="PPM_2"/>
    <property type="match status" value="1"/>
</dbReference>
<evidence type="ECO:0000313" key="3">
    <source>
        <dbReference type="Proteomes" id="UP000252770"/>
    </source>
</evidence>
<evidence type="ECO:0000259" key="1">
    <source>
        <dbReference type="PROSITE" id="PS51746"/>
    </source>
</evidence>
<dbReference type="CDD" id="cd00143">
    <property type="entry name" value="PP2Cc"/>
    <property type="match status" value="1"/>
</dbReference>
<organism evidence="2 3">
    <name type="scientific">Desertihabitans brevis</name>
    <dbReference type="NCBI Taxonomy" id="2268447"/>
    <lineage>
        <taxon>Bacteria</taxon>
        <taxon>Bacillati</taxon>
        <taxon>Actinomycetota</taxon>
        <taxon>Actinomycetes</taxon>
        <taxon>Propionibacteriales</taxon>
        <taxon>Propionibacteriaceae</taxon>
        <taxon>Desertihabitans</taxon>
    </lineage>
</organism>
<proteinExistence type="predicted"/>
<dbReference type="Proteomes" id="UP000252770">
    <property type="component" value="Unassembled WGS sequence"/>
</dbReference>
<dbReference type="InterPro" id="IPR015655">
    <property type="entry name" value="PP2C"/>
</dbReference>
<dbReference type="InterPro" id="IPR001932">
    <property type="entry name" value="PPM-type_phosphatase-like_dom"/>
</dbReference>
<dbReference type="EMBL" id="QOUI01000003">
    <property type="protein sequence ID" value="RCK70404.1"/>
    <property type="molecule type" value="Genomic_DNA"/>
</dbReference>
<gene>
    <name evidence="2" type="ORF">DT076_07080</name>
</gene>
<name>A0A367YX06_9ACTN</name>
<dbReference type="InterPro" id="IPR036457">
    <property type="entry name" value="PPM-type-like_dom_sf"/>
</dbReference>
<dbReference type="SUPFAM" id="SSF81606">
    <property type="entry name" value="PP2C-like"/>
    <property type="match status" value="1"/>
</dbReference>
<dbReference type="SMART" id="SM00332">
    <property type="entry name" value="PP2Cc"/>
    <property type="match status" value="1"/>
</dbReference>
<dbReference type="GO" id="GO:0004722">
    <property type="term" value="F:protein serine/threonine phosphatase activity"/>
    <property type="evidence" value="ECO:0007669"/>
    <property type="project" value="InterPro"/>
</dbReference>
<dbReference type="Gene3D" id="3.60.40.10">
    <property type="entry name" value="PPM-type phosphatase domain"/>
    <property type="match status" value="1"/>
</dbReference>
<dbReference type="PANTHER" id="PTHR47992">
    <property type="entry name" value="PROTEIN PHOSPHATASE"/>
    <property type="match status" value="1"/>
</dbReference>
<protein>
    <submittedName>
        <fullName evidence="2">Serine/threonine-protein phosphatase</fullName>
    </submittedName>
</protein>